<dbReference type="AlphaFoldDB" id="A0A067PXI9"/>
<dbReference type="GO" id="GO:0000724">
    <property type="term" value="P:double-strand break repair via homologous recombination"/>
    <property type="evidence" value="ECO:0007669"/>
    <property type="project" value="TreeGrafter"/>
</dbReference>
<dbReference type="GO" id="GO:0006289">
    <property type="term" value="P:nucleotide-excision repair"/>
    <property type="evidence" value="ECO:0007669"/>
    <property type="project" value="TreeGrafter"/>
</dbReference>
<sequence>MAEHVSTRVNSARLPQYVGRTVRLACKVLKLQGETALVEASDGGQVHVRLTRDANVTDTYIEVIGSVLDESTIKMMACINMGSHLNMQLVNDTIELVHDPRFMGRIF</sequence>
<dbReference type="OrthoDB" id="188186at2759"/>
<dbReference type="GO" id="GO:0006298">
    <property type="term" value="P:mismatch repair"/>
    <property type="evidence" value="ECO:0007669"/>
    <property type="project" value="TreeGrafter"/>
</dbReference>
<accession>A0A067PXI9</accession>
<dbReference type="Proteomes" id="UP000027265">
    <property type="component" value="Unassembled WGS sequence"/>
</dbReference>
<comment type="subcellular location">
    <subcellularLocation>
        <location evidence="1">Nucleus</location>
    </subcellularLocation>
</comment>
<comment type="similarity">
    <text evidence="2">Belongs to the replication factor A protein 3 family.</text>
</comment>
<keyword evidence="5" id="KW-1185">Reference proteome</keyword>
<organism evidence="4 5">
    <name type="scientific">Jaapia argillacea MUCL 33604</name>
    <dbReference type="NCBI Taxonomy" id="933084"/>
    <lineage>
        <taxon>Eukaryota</taxon>
        <taxon>Fungi</taxon>
        <taxon>Dikarya</taxon>
        <taxon>Basidiomycota</taxon>
        <taxon>Agaricomycotina</taxon>
        <taxon>Agaricomycetes</taxon>
        <taxon>Agaricomycetidae</taxon>
        <taxon>Jaapiales</taxon>
        <taxon>Jaapiaceae</taxon>
        <taxon>Jaapia</taxon>
    </lineage>
</organism>
<evidence type="ECO:0008006" key="6">
    <source>
        <dbReference type="Google" id="ProtNLM"/>
    </source>
</evidence>
<evidence type="ECO:0000256" key="2">
    <source>
        <dbReference type="ARBA" id="ARBA00009761"/>
    </source>
</evidence>
<reference evidence="5" key="1">
    <citation type="journal article" date="2014" name="Proc. Natl. Acad. Sci. U.S.A.">
        <title>Extensive sampling of basidiomycete genomes demonstrates inadequacy of the white-rot/brown-rot paradigm for wood decay fungi.</title>
        <authorList>
            <person name="Riley R."/>
            <person name="Salamov A.A."/>
            <person name="Brown D.W."/>
            <person name="Nagy L.G."/>
            <person name="Floudas D."/>
            <person name="Held B.W."/>
            <person name="Levasseur A."/>
            <person name="Lombard V."/>
            <person name="Morin E."/>
            <person name="Otillar R."/>
            <person name="Lindquist E.A."/>
            <person name="Sun H."/>
            <person name="LaButti K.M."/>
            <person name="Schmutz J."/>
            <person name="Jabbour D."/>
            <person name="Luo H."/>
            <person name="Baker S.E."/>
            <person name="Pisabarro A.G."/>
            <person name="Walton J.D."/>
            <person name="Blanchette R.A."/>
            <person name="Henrissat B."/>
            <person name="Martin F."/>
            <person name="Cullen D."/>
            <person name="Hibbett D.S."/>
            <person name="Grigoriev I.V."/>
        </authorList>
    </citation>
    <scope>NUCLEOTIDE SEQUENCE [LARGE SCALE GENOMIC DNA]</scope>
    <source>
        <strain evidence="5">MUCL 33604</strain>
    </source>
</reference>
<dbReference type="PANTHER" id="PTHR15114">
    <property type="entry name" value="REPLICATION PROTEIN A3"/>
    <property type="match status" value="1"/>
</dbReference>
<dbReference type="InterPro" id="IPR013970">
    <property type="entry name" value="Rfa2"/>
</dbReference>
<evidence type="ECO:0000313" key="4">
    <source>
        <dbReference type="EMBL" id="KDQ58605.1"/>
    </source>
</evidence>
<evidence type="ECO:0000256" key="3">
    <source>
        <dbReference type="ARBA" id="ARBA00023242"/>
    </source>
</evidence>
<evidence type="ECO:0000313" key="5">
    <source>
        <dbReference type="Proteomes" id="UP000027265"/>
    </source>
</evidence>
<dbReference type="InterPro" id="IPR012340">
    <property type="entry name" value="NA-bd_OB-fold"/>
</dbReference>
<keyword evidence="3" id="KW-0539">Nucleus</keyword>
<dbReference type="GO" id="GO:0003684">
    <property type="term" value="F:damaged DNA binding"/>
    <property type="evidence" value="ECO:0007669"/>
    <property type="project" value="TreeGrafter"/>
</dbReference>
<proteinExistence type="inferred from homology"/>
<gene>
    <name evidence="4" type="ORF">JAAARDRAFT_69068</name>
</gene>
<dbReference type="SUPFAM" id="SSF50249">
    <property type="entry name" value="Nucleic acid-binding proteins"/>
    <property type="match status" value="1"/>
</dbReference>
<dbReference type="GO" id="GO:0035861">
    <property type="term" value="C:site of double-strand break"/>
    <property type="evidence" value="ECO:0007669"/>
    <property type="project" value="TreeGrafter"/>
</dbReference>
<protein>
    <recommendedName>
        <fullName evidence="6">Replication factor A protein 3</fullName>
    </recommendedName>
</protein>
<dbReference type="EMBL" id="KL197717">
    <property type="protein sequence ID" value="KDQ58605.1"/>
    <property type="molecule type" value="Genomic_DNA"/>
</dbReference>
<dbReference type="FunCoup" id="A0A067PXI9">
    <property type="interactions" value="75"/>
</dbReference>
<dbReference type="GO" id="GO:0005662">
    <property type="term" value="C:DNA replication factor A complex"/>
    <property type="evidence" value="ECO:0007669"/>
    <property type="project" value="TreeGrafter"/>
</dbReference>
<dbReference type="Gene3D" id="2.40.50.140">
    <property type="entry name" value="Nucleic acid-binding proteins"/>
    <property type="match status" value="1"/>
</dbReference>
<dbReference type="HOGENOM" id="CLU_141922_1_1_1"/>
<dbReference type="GO" id="GO:0003697">
    <property type="term" value="F:single-stranded DNA binding"/>
    <property type="evidence" value="ECO:0007669"/>
    <property type="project" value="TreeGrafter"/>
</dbReference>
<dbReference type="InParanoid" id="A0A067PXI9"/>
<dbReference type="Pfam" id="PF08661">
    <property type="entry name" value="Rep_fac-A_3"/>
    <property type="match status" value="1"/>
</dbReference>
<evidence type="ECO:0000256" key="1">
    <source>
        <dbReference type="ARBA" id="ARBA00004123"/>
    </source>
</evidence>
<dbReference type="CDD" id="cd04479">
    <property type="entry name" value="RPA3"/>
    <property type="match status" value="1"/>
</dbReference>
<dbReference type="STRING" id="933084.A0A067PXI9"/>
<dbReference type="PANTHER" id="PTHR15114:SF1">
    <property type="entry name" value="REPLICATION PROTEIN A 14 KDA SUBUNIT"/>
    <property type="match status" value="1"/>
</dbReference>
<dbReference type="GO" id="GO:0006260">
    <property type="term" value="P:DNA replication"/>
    <property type="evidence" value="ECO:0007669"/>
    <property type="project" value="InterPro"/>
</dbReference>
<dbReference type="GO" id="GO:0006284">
    <property type="term" value="P:base-excision repair"/>
    <property type="evidence" value="ECO:0007669"/>
    <property type="project" value="TreeGrafter"/>
</dbReference>
<name>A0A067PXI9_9AGAM</name>